<feature type="domain" description="Timeless N-terminal" evidence="4">
    <location>
        <begin position="20"/>
        <end position="155"/>
    </location>
</feature>
<dbReference type="GO" id="GO:0031298">
    <property type="term" value="C:replication fork protection complex"/>
    <property type="evidence" value="ECO:0007669"/>
    <property type="project" value="TreeGrafter"/>
</dbReference>
<dbReference type="InterPro" id="IPR044998">
    <property type="entry name" value="Timeless"/>
</dbReference>
<keyword evidence="5" id="KW-1185">Reference proteome</keyword>
<accession>A0A158PC30</accession>
<protein>
    <submittedName>
        <fullName evidence="6">TIMELESS domain-containing protein</fullName>
    </submittedName>
</protein>
<comment type="subcellular location">
    <subcellularLocation>
        <location evidence="1">Nucleus</location>
    </subcellularLocation>
</comment>
<dbReference type="GO" id="GO:0003677">
    <property type="term" value="F:DNA binding"/>
    <property type="evidence" value="ECO:0007669"/>
    <property type="project" value="TreeGrafter"/>
</dbReference>
<dbReference type="GO" id="GO:0000076">
    <property type="term" value="P:DNA replication checkpoint signaling"/>
    <property type="evidence" value="ECO:0007669"/>
    <property type="project" value="TreeGrafter"/>
</dbReference>
<dbReference type="PANTHER" id="PTHR22940">
    <property type="entry name" value="TIMEOUT/TIMELESS-2"/>
    <property type="match status" value="1"/>
</dbReference>
<dbReference type="WBParaSite" id="ACAC_0001182401-mRNA-1">
    <property type="protein sequence ID" value="ACAC_0001182401-mRNA-1"/>
    <property type="gene ID" value="ACAC_0001182401"/>
</dbReference>
<dbReference type="PANTHER" id="PTHR22940:SF4">
    <property type="entry name" value="PROTEIN TIMELESS HOMOLOG"/>
    <property type="match status" value="1"/>
</dbReference>
<evidence type="ECO:0000256" key="1">
    <source>
        <dbReference type="ARBA" id="ARBA00004123"/>
    </source>
</evidence>
<dbReference type="GO" id="GO:0043111">
    <property type="term" value="P:replication fork arrest"/>
    <property type="evidence" value="ECO:0007669"/>
    <property type="project" value="TreeGrafter"/>
</dbReference>
<evidence type="ECO:0000313" key="6">
    <source>
        <dbReference type="WBParaSite" id="ACAC_0001182401-mRNA-1"/>
    </source>
</evidence>
<dbReference type="Pfam" id="PF26019">
    <property type="entry name" value="HTH_TIMELESS"/>
    <property type="match status" value="1"/>
</dbReference>
<keyword evidence="2" id="KW-0539">Nucleus</keyword>
<reference evidence="5" key="1">
    <citation type="submission" date="2012-09" db="EMBL/GenBank/DDBJ databases">
        <authorList>
            <person name="Martin A.A."/>
        </authorList>
    </citation>
    <scope>NUCLEOTIDE SEQUENCE</scope>
</reference>
<evidence type="ECO:0000256" key="2">
    <source>
        <dbReference type="ARBA" id="ARBA00023242"/>
    </source>
</evidence>
<dbReference type="Proteomes" id="UP000035642">
    <property type="component" value="Unassembled WGS sequence"/>
</dbReference>
<dbReference type="Pfam" id="PF04821">
    <property type="entry name" value="TIMELESS"/>
    <property type="match status" value="1"/>
</dbReference>
<dbReference type="AlphaFoldDB" id="A0A158PC30"/>
<evidence type="ECO:0000259" key="4">
    <source>
        <dbReference type="Pfam" id="PF04821"/>
    </source>
</evidence>
<evidence type="ECO:0000256" key="3">
    <source>
        <dbReference type="ARBA" id="ARBA00023306"/>
    </source>
</evidence>
<dbReference type="STRING" id="6313.A0A158PC30"/>
<name>A0A158PC30_ANGCA</name>
<dbReference type="GO" id="GO:0006281">
    <property type="term" value="P:DNA repair"/>
    <property type="evidence" value="ECO:0007669"/>
    <property type="project" value="TreeGrafter"/>
</dbReference>
<dbReference type="InterPro" id="IPR006906">
    <property type="entry name" value="Timeless_N"/>
</dbReference>
<reference evidence="6" key="2">
    <citation type="submission" date="2016-04" db="UniProtKB">
        <authorList>
            <consortium name="WormBaseParasite"/>
        </authorList>
    </citation>
    <scope>IDENTIFICATION</scope>
</reference>
<evidence type="ECO:0000313" key="5">
    <source>
        <dbReference type="Proteomes" id="UP000035642"/>
    </source>
</evidence>
<proteinExistence type="predicted"/>
<keyword evidence="3" id="KW-0131">Cell cycle</keyword>
<sequence>MEAIIQGTISALGFLENDVYYQEPDCYETIRDLIRFLRNDNDVMLARRICGERNIIGNDLIPIIKSENVKGKMFDITLRLLVNLTQPAIVSLLGKHPEDRDEWQKYWILEENLRKAKPSFSDTKFFTVLKERLEMYFLETLWEDRLEEDRLRVRRFPISLDFWFFIMDSNKSVLGLRYTKASQAKERDFHLSILSIFALIFAEHNPSDIVVAGRQRTTAEKEKAEEELRQVVATEKTIYLSTSMSIMLMPFFVLISANICRSVFGSIGFRPIKSLGEVTFLDERKNKKVTAKNRRLFEGKLKTHTSSMDLRIKLKLFVEEILSSCFNRLMKSTKDLVYSDLHFFLLMQFLLEYNRLSGRASSEVSACVSIEAFHHVQVQISNYLESAVTIKKEAKQFGLRTQYSLSAYKELILFLQHLIENGSPEEKDLGHRTSYHILIVEEYREMGLAMFKKFSVTFLSKTYLSELILSTHHYLRLLQNAVKSGQLNTVKKRNKIRRRTARSKKVVIYSLFRKYAMLKVQRALREGRTKDAMGLYRSSRELWPADGTEVFSLSFITFPLCCFQVYLGILIAASKSLIFTIYYFRYVFLLNDFATNSVELNKALVKLLHRIAFDLDMPSRLFQLSLFRIFAQVRTYFEGVPKDDMRRNPLFELFNFGHHLLKKFFSCYGILEDKLAPEILFWKGPKECYEIQNGYVRLYSKCLEIEWHFLFFILVKITLMFSGMDVLDFIEPNLGRPCTRKQIYKKLKEFALDPLGARFLRARLTNNQGEEFSRRRILKQINYQGITYEKKKSDDSTSLLIDLVTYVMQRLSEKKPRRQVERELKALGANITPRNKSKPTKLIVLNIFLEQTRGVTLFFIPVKLTFRRILPPSEPRKVRLTAIYPKTLNQDFNHIEHRMASSHTHRFL</sequence>
<organism evidence="5 6">
    <name type="scientific">Angiostrongylus cantonensis</name>
    <name type="common">Rat lungworm</name>
    <dbReference type="NCBI Taxonomy" id="6313"/>
    <lineage>
        <taxon>Eukaryota</taxon>
        <taxon>Metazoa</taxon>
        <taxon>Ecdysozoa</taxon>
        <taxon>Nematoda</taxon>
        <taxon>Chromadorea</taxon>
        <taxon>Rhabditida</taxon>
        <taxon>Rhabditina</taxon>
        <taxon>Rhabditomorpha</taxon>
        <taxon>Strongyloidea</taxon>
        <taxon>Metastrongylidae</taxon>
        <taxon>Angiostrongylus</taxon>
    </lineage>
</organism>